<name>A0A1C3EEW2_9PLAN</name>
<dbReference type="Proteomes" id="UP000094828">
    <property type="component" value="Unassembled WGS sequence"/>
</dbReference>
<dbReference type="EMBL" id="LYDR01000075">
    <property type="protein sequence ID" value="ODA31792.1"/>
    <property type="molecule type" value="Genomic_DNA"/>
</dbReference>
<feature type="transmembrane region" description="Helical" evidence="1">
    <location>
        <begin position="300"/>
        <end position="320"/>
    </location>
</feature>
<keyword evidence="1" id="KW-0812">Transmembrane</keyword>
<accession>A0A1C3EEW2</accession>
<gene>
    <name evidence="2" type="ORF">A6X21_22170</name>
</gene>
<evidence type="ECO:0000256" key="1">
    <source>
        <dbReference type="SAM" id="Phobius"/>
    </source>
</evidence>
<evidence type="ECO:0000313" key="3">
    <source>
        <dbReference type="Proteomes" id="UP000094828"/>
    </source>
</evidence>
<dbReference type="OrthoDB" id="211597at2"/>
<evidence type="ECO:0000313" key="2">
    <source>
        <dbReference type="EMBL" id="ODA31792.1"/>
    </source>
</evidence>
<organism evidence="2 3">
    <name type="scientific">Planctopirus hydrillae</name>
    <dbReference type="NCBI Taxonomy" id="1841610"/>
    <lineage>
        <taxon>Bacteria</taxon>
        <taxon>Pseudomonadati</taxon>
        <taxon>Planctomycetota</taxon>
        <taxon>Planctomycetia</taxon>
        <taxon>Planctomycetales</taxon>
        <taxon>Planctomycetaceae</taxon>
        <taxon>Planctopirus</taxon>
    </lineage>
</organism>
<dbReference type="RefSeq" id="WP_068847759.1">
    <property type="nucleotide sequence ID" value="NZ_LYDR01000075.1"/>
</dbReference>
<keyword evidence="1" id="KW-0472">Membrane</keyword>
<keyword evidence="1" id="KW-1133">Transmembrane helix</keyword>
<comment type="caution">
    <text evidence="2">The sequence shown here is derived from an EMBL/GenBank/DDBJ whole genome shotgun (WGS) entry which is preliminary data.</text>
</comment>
<proteinExistence type="predicted"/>
<dbReference type="AlphaFoldDB" id="A0A1C3EEW2"/>
<sequence length="325" mass="34220">MRSPHRYLSSHDVGPVPMKACKSPLWVIASRSRWLVLWRSICLVILALGMSATNPLVHAAPQFGTPQDLRPDDPDDTAPQTAVQPTISLEWTPPVNVVIRRTTGGILQGRIRLLTNLGVQIENPSGQSIDLPKSAIKTLRLPDFSLQFTTKDDPLEETIRKWANLFNEGRSTLHLANESAAGTPGAAHAMPALTEPARTEPGSTQIAEPVAPVENSAAVASVSQQPMTPPAAQGITTTQGISTTQAPLVPASTSPTTTTISANPPPVYQSAPVQGTATPVTAWYPAAGNSPAPIATSGSWSLGSYLAIALAAALVGFVVFQSRKA</sequence>
<protein>
    <submittedName>
        <fullName evidence="2">Uncharacterized protein</fullName>
    </submittedName>
</protein>
<reference evidence="2 3" key="1">
    <citation type="submission" date="2016-05" db="EMBL/GenBank/DDBJ databases">
        <title>Genomic and physiological characterization of Planctopirus sp. isolated from fresh water lake.</title>
        <authorList>
            <person name="Subhash Y."/>
            <person name="Ramana C."/>
        </authorList>
    </citation>
    <scope>NUCLEOTIDE SEQUENCE [LARGE SCALE GENOMIC DNA]</scope>
    <source>
        <strain evidence="2 3">JC280</strain>
    </source>
</reference>
<keyword evidence="3" id="KW-1185">Reference proteome</keyword>